<protein>
    <recommendedName>
        <fullName evidence="4">DUF4230 domain-containing protein</fullName>
    </recommendedName>
</protein>
<evidence type="ECO:0008006" key="4">
    <source>
        <dbReference type="Google" id="ProtNLM"/>
    </source>
</evidence>
<dbReference type="AlphaFoldDB" id="A0A1G7HHK0"/>
<evidence type="ECO:0000256" key="1">
    <source>
        <dbReference type="SAM" id="Phobius"/>
    </source>
</evidence>
<feature type="transmembrane region" description="Helical" evidence="1">
    <location>
        <begin position="6"/>
        <end position="24"/>
    </location>
</feature>
<proteinExistence type="predicted"/>
<dbReference type="RefSeq" id="WP_089871540.1">
    <property type="nucleotide sequence ID" value="NZ_FNBH01000001.1"/>
</dbReference>
<keyword evidence="1" id="KW-0812">Transmembrane</keyword>
<dbReference type="InterPro" id="IPR025324">
    <property type="entry name" value="DUF4230"/>
</dbReference>
<accession>A0A1G7HHK0</accession>
<reference evidence="3" key="1">
    <citation type="submission" date="2016-10" db="EMBL/GenBank/DDBJ databases">
        <authorList>
            <person name="Varghese N."/>
            <person name="Submissions S."/>
        </authorList>
    </citation>
    <scope>NUCLEOTIDE SEQUENCE [LARGE SCALE GENOMIC DNA]</scope>
    <source>
        <strain evidence="3">DSM 19684</strain>
    </source>
</reference>
<dbReference type="Pfam" id="PF14014">
    <property type="entry name" value="DUF4230"/>
    <property type="match status" value="1"/>
</dbReference>
<dbReference type="EMBL" id="FNBH01000001">
    <property type="protein sequence ID" value="SDE99952.1"/>
    <property type="molecule type" value="Genomic_DNA"/>
</dbReference>
<dbReference type="Proteomes" id="UP000199203">
    <property type="component" value="Unassembled WGS sequence"/>
</dbReference>
<dbReference type="OrthoDB" id="5700441at2"/>
<keyword evidence="1" id="KW-1133">Transmembrane helix</keyword>
<dbReference type="STRING" id="454006.SAMN05421825_0806"/>
<evidence type="ECO:0000313" key="2">
    <source>
        <dbReference type="EMBL" id="SDE99952.1"/>
    </source>
</evidence>
<sequence length="203" mass="23430">MNKYTGILSFIFGIILTVFVFLSWRSCNKKDEAALVNQDYFLITNQIQKMNKMVVLEQDFSSFQTHKSSAANIAGFDILPREMVLYTTAKAQVSYDLKRMKIDVDTVNKKVIINELPQPEIKIFPDVKIHFMDDYAINRFSQKDINGIMESAKKNMAKSVDQESLKQQSKKQLKENLNEIFVLAKALHYSIEDKTNTFPSIEL</sequence>
<gene>
    <name evidence="2" type="ORF">SAMN05421825_0806</name>
</gene>
<name>A0A1G7HHK0_9FLAO</name>
<keyword evidence="3" id="KW-1185">Reference proteome</keyword>
<evidence type="ECO:0000313" key="3">
    <source>
        <dbReference type="Proteomes" id="UP000199203"/>
    </source>
</evidence>
<organism evidence="2 3">
    <name type="scientific">Epilithonimonas hungarica</name>
    <dbReference type="NCBI Taxonomy" id="454006"/>
    <lineage>
        <taxon>Bacteria</taxon>
        <taxon>Pseudomonadati</taxon>
        <taxon>Bacteroidota</taxon>
        <taxon>Flavobacteriia</taxon>
        <taxon>Flavobacteriales</taxon>
        <taxon>Weeksellaceae</taxon>
        <taxon>Chryseobacterium group</taxon>
        <taxon>Epilithonimonas</taxon>
    </lineage>
</organism>
<keyword evidence="1" id="KW-0472">Membrane</keyword>